<proteinExistence type="predicted"/>
<evidence type="ECO:0000313" key="3">
    <source>
        <dbReference type="EMBL" id="CAL4184586.1"/>
    </source>
</evidence>
<feature type="non-terminal residue" evidence="3">
    <location>
        <position position="1"/>
    </location>
</feature>
<evidence type="ECO:0008006" key="5">
    <source>
        <dbReference type="Google" id="ProtNLM"/>
    </source>
</evidence>
<dbReference type="InterPro" id="IPR000884">
    <property type="entry name" value="TSP1_rpt"/>
</dbReference>
<dbReference type="SUPFAM" id="SSF82895">
    <property type="entry name" value="TSP-1 type 1 repeat"/>
    <property type="match status" value="1"/>
</dbReference>
<feature type="region of interest" description="Disordered" evidence="1">
    <location>
        <begin position="66"/>
        <end position="87"/>
    </location>
</feature>
<evidence type="ECO:0000256" key="2">
    <source>
        <dbReference type="SAM" id="Phobius"/>
    </source>
</evidence>
<dbReference type="Proteomes" id="UP001497623">
    <property type="component" value="Unassembled WGS sequence"/>
</dbReference>
<feature type="compositionally biased region" description="Polar residues" evidence="1">
    <location>
        <begin position="171"/>
        <end position="186"/>
    </location>
</feature>
<evidence type="ECO:0000313" key="4">
    <source>
        <dbReference type="Proteomes" id="UP001497623"/>
    </source>
</evidence>
<reference evidence="3 4" key="1">
    <citation type="submission" date="2024-05" db="EMBL/GenBank/DDBJ databases">
        <authorList>
            <person name="Wallberg A."/>
        </authorList>
    </citation>
    <scope>NUCLEOTIDE SEQUENCE [LARGE SCALE GENOMIC DNA]</scope>
</reference>
<evidence type="ECO:0000256" key="1">
    <source>
        <dbReference type="SAM" id="MobiDB-lite"/>
    </source>
</evidence>
<dbReference type="InterPro" id="IPR036383">
    <property type="entry name" value="TSP1_rpt_sf"/>
</dbReference>
<organism evidence="3 4">
    <name type="scientific">Meganyctiphanes norvegica</name>
    <name type="common">Northern krill</name>
    <name type="synonym">Thysanopoda norvegica</name>
    <dbReference type="NCBI Taxonomy" id="48144"/>
    <lineage>
        <taxon>Eukaryota</taxon>
        <taxon>Metazoa</taxon>
        <taxon>Ecdysozoa</taxon>
        <taxon>Arthropoda</taxon>
        <taxon>Crustacea</taxon>
        <taxon>Multicrustacea</taxon>
        <taxon>Malacostraca</taxon>
        <taxon>Eumalacostraca</taxon>
        <taxon>Eucarida</taxon>
        <taxon>Euphausiacea</taxon>
        <taxon>Euphausiidae</taxon>
        <taxon>Meganyctiphanes</taxon>
    </lineage>
</organism>
<name>A0AAV2SFY6_MEGNR</name>
<protein>
    <recommendedName>
        <fullName evidence="5">Netrin receptor UNC5</fullName>
    </recommendedName>
</protein>
<feature type="compositionally biased region" description="Basic and acidic residues" evidence="1">
    <location>
        <begin position="193"/>
        <end position="203"/>
    </location>
</feature>
<keyword evidence="2" id="KW-1133">Transmembrane helix</keyword>
<keyword evidence="4" id="KW-1185">Reference proteome</keyword>
<feature type="transmembrane region" description="Helical" evidence="2">
    <location>
        <begin position="104"/>
        <end position="128"/>
    </location>
</feature>
<sequence>AAVNGGWSGWSLWSTCRSDCRHTRQRSCDNPTPQFHGTNCKGKRADSGSCTGGNCKDLIEGRSPKSVQTTSHKVIGTTSSPTGLGNAGSAHISKESACKESQTYTVILSVVAVLLIAIAIVLCAYIYYIKKAANKEGLISSGNNIELEAQEPSAPPPAAVGRRGSVHDSENSFYMETGPQNCTAPNAQPPPAEGRRGSVHDSENSFYMETGPQDSAGLIIDTEQGLYETLDN</sequence>
<feature type="compositionally biased region" description="Polar residues" evidence="1">
    <location>
        <begin position="66"/>
        <end position="83"/>
    </location>
</feature>
<dbReference type="SMART" id="SM00209">
    <property type="entry name" value="TSP1"/>
    <property type="match status" value="1"/>
</dbReference>
<dbReference type="Gene3D" id="2.20.100.10">
    <property type="entry name" value="Thrombospondin type-1 (TSP1) repeat"/>
    <property type="match status" value="1"/>
</dbReference>
<feature type="region of interest" description="Disordered" evidence="1">
    <location>
        <begin position="149"/>
        <end position="232"/>
    </location>
</feature>
<dbReference type="PROSITE" id="PS50092">
    <property type="entry name" value="TSP1"/>
    <property type="match status" value="1"/>
</dbReference>
<comment type="caution">
    <text evidence="3">The sequence shown here is derived from an EMBL/GenBank/DDBJ whole genome shotgun (WGS) entry which is preliminary data.</text>
</comment>
<accession>A0AAV2SFY6</accession>
<dbReference type="AlphaFoldDB" id="A0AAV2SFY6"/>
<keyword evidence="2" id="KW-0812">Transmembrane</keyword>
<dbReference type="EMBL" id="CAXKWB010061937">
    <property type="protein sequence ID" value="CAL4184586.1"/>
    <property type="molecule type" value="Genomic_DNA"/>
</dbReference>
<keyword evidence="2" id="KW-0472">Membrane</keyword>
<gene>
    <name evidence="3" type="ORF">MNOR_LOCUS35865</name>
</gene>